<evidence type="ECO:0000256" key="1">
    <source>
        <dbReference type="SAM" id="MobiDB-lite"/>
    </source>
</evidence>
<feature type="domain" description="Peptidase C39-like" evidence="3">
    <location>
        <begin position="567"/>
        <end position="704"/>
    </location>
</feature>
<organism evidence="4 5">
    <name type="scientific">Parafannyhessea umbonata</name>
    <dbReference type="NCBI Taxonomy" id="604330"/>
    <lineage>
        <taxon>Bacteria</taxon>
        <taxon>Bacillati</taxon>
        <taxon>Actinomycetota</taxon>
        <taxon>Coriobacteriia</taxon>
        <taxon>Coriobacteriales</taxon>
        <taxon>Atopobiaceae</taxon>
        <taxon>Parafannyhessea</taxon>
    </lineage>
</organism>
<evidence type="ECO:0000259" key="3">
    <source>
        <dbReference type="Pfam" id="PF13529"/>
    </source>
</evidence>
<dbReference type="OrthoDB" id="287365at2"/>
<feature type="compositionally biased region" description="Low complexity" evidence="1">
    <location>
        <begin position="81"/>
        <end position="104"/>
    </location>
</feature>
<dbReference type="InterPro" id="IPR039564">
    <property type="entry name" value="Peptidase_C39-like"/>
</dbReference>
<dbReference type="EMBL" id="LT629759">
    <property type="protein sequence ID" value="SDR66521.1"/>
    <property type="molecule type" value="Genomic_DNA"/>
</dbReference>
<feature type="signal peptide" evidence="2">
    <location>
        <begin position="1"/>
        <end position="25"/>
    </location>
</feature>
<dbReference type="Pfam" id="PF13529">
    <property type="entry name" value="Peptidase_C39_2"/>
    <property type="match status" value="1"/>
</dbReference>
<evidence type="ECO:0000313" key="5">
    <source>
        <dbReference type="Proteomes" id="UP000199480"/>
    </source>
</evidence>
<dbReference type="Proteomes" id="UP000199480">
    <property type="component" value="Chromosome I"/>
</dbReference>
<dbReference type="Pfam" id="PF07538">
    <property type="entry name" value="ChW"/>
    <property type="match status" value="9"/>
</dbReference>
<accession>A0A1H1KVX4</accession>
<sequence length="746" mass="80963">MKRHLAIVACGALLVLSLGQISAFAADSTTTQGTADSSSMTNGPSDDDSPSSATSPVSTSEKGVASPAEDMVAEGIDESRSTSSGESISTGESASESGQPSSSGDIQNEGLVNYRAHVQSIGWQDWTRDGGLAGTTGKSLRVEAFQLRLKSALSGSIEYCAHVQNVGWQKWFKDGEIAGTSGESLRIEALCIRLTGDAAKEYDVRYKVHVQNEGWTDWVYDGDVAGTEGKSLRIEAVEVELVKKPEASVSGAAHVQDYGWMRAVRDGAQMGVVGQQKRLEAFNLELCGTMCPDAGDSHIEYAAHVQNVGWQPYVSDGANAGTTGEGLRVEAIKIRLSGSISEKYDVWYRVHIKDYGWLAWTKDDGAAGTTGLSKRVEAIQVELRAKNADAPKNDGQWPLATFGAADVSYRTHVQNIGWQDWQSNGSLSGTTGRSLRVEAFEANVKAEGITGGISYCTHVQDKGWTDSVSDGVVSGTVGSSKRVEALKVWLTGDMAKYYDVWYRAYVQEYGWLGWTCDGAIAGSTGIEYRVEAIEVQVLAKGSDAPGSTSSPYVTQPVRRVYFHNINAVGQPNGFFCGPTSGYMVLSNVGAWRSNSGTPLSIENVASYMRTRSYGYTSFADRMFEKGMNDWLGRNVYTTYHTPSYATVRSSVLKSYSTGYATCVDEQERRGGPHFNGHGNTTFSHIMVVDGYNEATDQVYFADPACSLYAGASPHFWYPSLRTFTNTYLAQEYIRDGRQHIGIYTSR</sequence>
<dbReference type="AlphaFoldDB" id="A0A1H1KVX4"/>
<feature type="compositionally biased region" description="Polar residues" evidence="1">
    <location>
        <begin position="30"/>
        <end position="43"/>
    </location>
</feature>
<dbReference type="GeneID" id="78499802"/>
<proteinExistence type="predicted"/>
<evidence type="ECO:0000256" key="2">
    <source>
        <dbReference type="SAM" id="SignalP"/>
    </source>
</evidence>
<feature type="chain" id="PRO_5009252846" evidence="2">
    <location>
        <begin position="26"/>
        <end position="746"/>
    </location>
</feature>
<feature type="compositionally biased region" description="Low complexity" evidence="1">
    <location>
        <begin position="50"/>
        <end position="60"/>
    </location>
</feature>
<keyword evidence="2" id="KW-0732">Signal</keyword>
<protein>
    <submittedName>
        <fullName evidence="4">Uncharacterized conserved protein YjdB, contains Ig-like domain</fullName>
    </submittedName>
</protein>
<feature type="region of interest" description="Disordered" evidence="1">
    <location>
        <begin position="30"/>
        <end position="107"/>
    </location>
</feature>
<reference evidence="5" key="1">
    <citation type="submission" date="2016-10" db="EMBL/GenBank/DDBJ databases">
        <authorList>
            <person name="Varghese N."/>
            <person name="Submissions S."/>
        </authorList>
    </citation>
    <scope>NUCLEOTIDE SEQUENCE [LARGE SCALE GENOMIC DNA]</scope>
    <source>
        <strain evidence="5">DSM 22620</strain>
    </source>
</reference>
<name>A0A1H1KVX4_9ACTN</name>
<dbReference type="RefSeq" id="WP_090861410.1">
    <property type="nucleotide sequence ID" value="NZ_JALEUD010000021.1"/>
</dbReference>
<dbReference type="SMART" id="SM00728">
    <property type="entry name" value="ChW"/>
    <property type="match status" value="9"/>
</dbReference>
<dbReference type="InterPro" id="IPR006637">
    <property type="entry name" value="ChW"/>
</dbReference>
<gene>
    <name evidence="4" type="ORF">SAMN04489857_0426</name>
</gene>
<evidence type="ECO:0000313" key="4">
    <source>
        <dbReference type="EMBL" id="SDR66521.1"/>
    </source>
</evidence>